<evidence type="ECO:0000313" key="2">
    <source>
        <dbReference type="Proteomes" id="UP000216101"/>
    </source>
</evidence>
<evidence type="ECO:0000313" key="1">
    <source>
        <dbReference type="EMBL" id="OZY85590.1"/>
    </source>
</evidence>
<evidence type="ECO:0008006" key="3">
    <source>
        <dbReference type="Google" id="ProtNLM"/>
    </source>
</evidence>
<organism evidence="1 2">
    <name type="scientific">Cellvibrio mixtus</name>
    <dbReference type="NCBI Taxonomy" id="39650"/>
    <lineage>
        <taxon>Bacteria</taxon>
        <taxon>Pseudomonadati</taxon>
        <taxon>Pseudomonadota</taxon>
        <taxon>Gammaproteobacteria</taxon>
        <taxon>Cellvibrionales</taxon>
        <taxon>Cellvibrionaceae</taxon>
        <taxon>Cellvibrio</taxon>
    </lineage>
</organism>
<dbReference type="Proteomes" id="UP000216101">
    <property type="component" value="Unassembled WGS sequence"/>
</dbReference>
<dbReference type="AlphaFoldDB" id="A0A266Q6Y2"/>
<accession>A0A266Q6Y2</accession>
<dbReference type="InterPro" id="IPR029063">
    <property type="entry name" value="SAM-dependent_MTases_sf"/>
</dbReference>
<sequence>MISTEMMALNARADAGQAWPDIHFYDRAARALTRLLDIDARVRFSPVDERRYLQANHWLDQRCLAFFNQFPKGLGIECGAGLSTRFHRLSEQHEWPQFSWIDIDTEERLLLKSSAMPVIDNYQLLVNNHANDPLVNEIRWDKTTPLMIVADGFSYPLDKAWLSNLLQSLLNARSADTPICVHILLEATYHWYERLLRAIGLPVFGHWHTTLTALGGEVDDINYFGKSTHSKQGVILGVALHF</sequence>
<dbReference type="EMBL" id="NHNI01000001">
    <property type="protein sequence ID" value="OZY85590.1"/>
    <property type="molecule type" value="Genomic_DNA"/>
</dbReference>
<gene>
    <name evidence="1" type="ORF">CBP51_00625</name>
</gene>
<dbReference type="SUPFAM" id="SSF53335">
    <property type="entry name" value="S-adenosyl-L-methionine-dependent methyltransferases"/>
    <property type="match status" value="1"/>
</dbReference>
<comment type="caution">
    <text evidence="1">The sequence shown here is derived from an EMBL/GenBank/DDBJ whole genome shotgun (WGS) entry which is preliminary data.</text>
</comment>
<protein>
    <recommendedName>
        <fullName evidence="3">Methyltransferase</fullName>
    </recommendedName>
</protein>
<name>A0A266Q6Y2_9GAMM</name>
<proteinExistence type="predicted"/>
<keyword evidence="2" id="KW-1185">Reference proteome</keyword>
<dbReference type="RefSeq" id="WP_094983462.1">
    <property type="nucleotide sequence ID" value="NZ_NHNI01000001.1"/>
</dbReference>
<reference evidence="2" key="1">
    <citation type="submission" date="2017-05" db="EMBL/GenBank/DDBJ databases">
        <authorList>
            <person name="Barney B.M."/>
        </authorList>
    </citation>
    <scope>NUCLEOTIDE SEQUENCE [LARGE SCALE GENOMIC DNA]</scope>
    <source>
        <strain evidence="2">PSBB022</strain>
    </source>
</reference>
<dbReference type="Gene3D" id="3.40.50.150">
    <property type="entry name" value="Vaccinia Virus protein VP39"/>
    <property type="match status" value="1"/>
</dbReference>